<evidence type="ECO:0000313" key="3">
    <source>
        <dbReference type="Proteomes" id="UP001108240"/>
    </source>
</evidence>
<evidence type="ECO:0000256" key="1">
    <source>
        <dbReference type="SAM" id="SignalP"/>
    </source>
</evidence>
<feature type="chain" id="PRO_5034225121" evidence="1">
    <location>
        <begin position="21"/>
        <end position="111"/>
    </location>
</feature>
<proteinExistence type="predicted"/>
<name>A0A8C1FFV4_CYPCA</name>
<keyword evidence="1" id="KW-0732">Signal</keyword>
<evidence type="ECO:0000313" key="2">
    <source>
        <dbReference type="Ensembl" id="ENSCCRP00000092043.1"/>
    </source>
</evidence>
<accession>A0A8C1FFV4</accession>
<keyword evidence="3" id="KW-1185">Reference proteome</keyword>
<reference evidence="2" key="1">
    <citation type="submission" date="2025-08" db="UniProtKB">
        <authorList>
            <consortium name="Ensembl"/>
        </authorList>
    </citation>
    <scope>IDENTIFICATION</scope>
</reference>
<organism evidence="2 3">
    <name type="scientific">Cyprinus carpio carpio</name>
    <dbReference type="NCBI Taxonomy" id="630221"/>
    <lineage>
        <taxon>Eukaryota</taxon>
        <taxon>Metazoa</taxon>
        <taxon>Chordata</taxon>
        <taxon>Craniata</taxon>
        <taxon>Vertebrata</taxon>
        <taxon>Euteleostomi</taxon>
        <taxon>Actinopterygii</taxon>
        <taxon>Neopterygii</taxon>
        <taxon>Teleostei</taxon>
        <taxon>Ostariophysi</taxon>
        <taxon>Cypriniformes</taxon>
        <taxon>Cyprinidae</taxon>
        <taxon>Cyprininae</taxon>
        <taxon>Cyprinus</taxon>
    </lineage>
</organism>
<sequence length="111" mass="12769">SGVSLAPLCVLCALFTATHLIPSQSICLQFLLKKNRVVTRLYQEFRRAQDIQRQRLYSGVVDSHFPMDSRAFDANQHTQVCREPCWICSNNKRKATEVSFEFHHTGLSKEI</sequence>
<reference evidence="2" key="2">
    <citation type="submission" date="2025-09" db="UniProtKB">
        <authorList>
            <consortium name="Ensembl"/>
        </authorList>
    </citation>
    <scope>IDENTIFICATION</scope>
</reference>
<feature type="signal peptide" evidence="1">
    <location>
        <begin position="1"/>
        <end position="20"/>
    </location>
</feature>
<dbReference type="OMA" id="AFDANQH"/>
<protein>
    <submittedName>
        <fullName evidence="2">Uncharacterized protein</fullName>
    </submittedName>
</protein>
<dbReference type="AlphaFoldDB" id="A0A8C1FFV4"/>
<dbReference type="Proteomes" id="UP001108240">
    <property type="component" value="Unplaced"/>
</dbReference>
<dbReference type="Ensembl" id="ENSCCRT00000099921.2">
    <property type="protein sequence ID" value="ENSCCRP00000092043.1"/>
    <property type="gene ID" value="ENSCCRG00000049779.2"/>
</dbReference>